<dbReference type="Proteomes" id="UP000068167">
    <property type="component" value="Chromosome"/>
</dbReference>
<organism evidence="1 2">
    <name type="scientific">Microcystis panniformis FACHB-1757</name>
    <dbReference type="NCBI Taxonomy" id="1638788"/>
    <lineage>
        <taxon>Bacteria</taxon>
        <taxon>Bacillati</taxon>
        <taxon>Cyanobacteriota</taxon>
        <taxon>Cyanophyceae</taxon>
        <taxon>Oscillatoriophycideae</taxon>
        <taxon>Chroococcales</taxon>
        <taxon>Microcystaceae</taxon>
        <taxon>Microcystis</taxon>
    </lineage>
</organism>
<evidence type="ECO:0000313" key="1">
    <source>
        <dbReference type="EMBL" id="AKV66567.1"/>
    </source>
</evidence>
<name>A0A0K1RXE1_9CHRO</name>
<evidence type="ECO:0000313" key="2">
    <source>
        <dbReference type="Proteomes" id="UP000068167"/>
    </source>
</evidence>
<dbReference type="RefSeq" id="WP_052275883.1">
    <property type="nucleotide sequence ID" value="NZ_CP011339.1"/>
</dbReference>
<reference evidence="1 2" key="1">
    <citation type="journal article" date="2016" name="Stand. Genomic Sci.">
        <title>Complete genome sequence and genomic characterization of Microcystis panniformis FACHB 1757 by third-generation sequencing.</title>
        <authorList>
            <person name="Zhang J.Y."/>
            <person name="Guan R."/>
            <person name="Zhang H.J."/>
            <person name="Li H."/>
            <person name="Xiao P."/>
            <person name="Yu G.L."/>
            <person name="Du L."/>
            <person name="Cao D.M."/>
            <person name="Zhu B.C."/>
            <person name="Li R.H."/>
            <person name="Lu Z.H."/>
        </authorList>
    </citation>
    <scope>NUCLEOTIDE SEQUENCE [LARGE SCALE GENOMIC DNA]</scope>
    <source>
        <strain evidence="1 2">FACHB-1757</strain>
    </source>
</reference>
<dbReference type="EMBL" id="CP011339">
    <property type="protein sequence ID" value="AKV66567.1"/>
    <property type="molecule type" value="Genomic_DNA"/>
</dbReference>
<dbReference type="PATRIC" id="fig|1638788.3.peg.1400"/>
<proteinExistence type="predicted"/>
<protein>
    <recommendedName>
        <fullName evidence="3">Flagellar assembly protein H</fullName>
    </recommendedName>
</protein>
<evidence type="ECO:0008006" key="3">
    <source>
        <dbReference type="Google" id="ProtNLM"/>
    </source>
</evidence>
<sequence length="311" mass="35529">MTRQIHDQFAKEYLEELLAPLGTIRKSKKVKSEVQEIDVWFEPASSPSRNKLPLGLLGKMAATSCLFEPFRNSPSEIEIRSCISKLYAVHNDLLRKAKRSNKALTAAELPVLWILTPTFSARMIQGFRADSDESNWLKGVYFLADFLKTAIVAIHQLPVNEDTLWLRVLGKGGTQKRAVEELVELPQPNPFRENLLEILANWRKNLELRDNLSAEEQEVIMNLSPAYLKQRKDWKEEGKQEGRQEGRQEGTLEERYSMIASLLEGRFGTLDSELSALVERIAQLPISERTELILSLANLSRSSLLERLRDN</sequence>
<dbReference type="KEGG" id="mpk:VL20_1396"/>
<accession>A0A0K1RXE1</accession>
<gene>
    <name evidence="1" type="ORF">VL20_1396</name>
</gene>
<dbReference type="AlphaFoldDB" id="A0A0K1RXE1"/>
<keyword evidence="2" id="KW-1185">Reference proteome</keyword>